<organism evidence="1 2">
    <name type="scientific">Roridomyces roridus</name>
    <dbReference type="NCBI Taxonomy" id="1738132"/>
    <lineage>
        <taxon>Eukaryota</taxon>
        <taxon>Fungi</taxon>
        <taxon>Dikarya</taxon>
        <taxon>Basidiomycota</taxon>
        <taxon>Agaricomycotina</taxon>
        <taxon>Agaricomycetes</taxon>
        <taxon>Agaricomycetidae</taxon>
        <taxon>Agaricales</taxon>
        <taxon>Marasmiineae</taxon>
        <taxon>Mycenaceae</taxon>
        <taxon>Roridomyces</taxon>
    </lineage>
</organism>
<evidence type="ECO:0008006" key="3">
    <source>
        <dbReference type="Google" id="ProtNLM"/>
    </source>
</evidence>
<reference evidence="1" key="1">
    <citation type="submission" date="2023-03" db="EMBL/GenBank/DDBJ databases">
        <title>Massive genome expansion in bonnet fungi (Mycena s.s.) driven by repeated elements and novel gene families across ecological guilds.</title>
        <authorList>
            <consortium name="Lawrence Berkeley National Laboratory"/>
            <person name="Harder C.B."/>
            <person name="Miyauchi S."/>
            <person name="Viragh M."/>
            <person name="Kuo A."/>
            <person name="Thoen E."/>
            <person name="Andreopoulos B."/>
            <person name="Lu D."/>
            <person name="Skrede I."/>
            <person name="Drula E."/>
            <person name="Henrissat B."/>
            <person name="Morin E."/>
            <person name="Kohler A."/>
            <person name="Barry K."/>
            <person name="LaButti K."/>
            <person name="Morin E."/>
            <person name="Salamov A."/>
            <person name="Lipzen A."/>
            <person name="Mereny Z."/>
            <person name="Hegedus B."/>
            <person name="Baldrian P."/>
            <person name="Stursova M."/>
            <person name="Weitz H."/>
            <person name="Taylor A."/>
            <person name="Grigoriev I.V."/>
            <person name="Nagy L.G."/>
            <person name="Martin F."/>
            <person name="Kauserud H."/>
        </authorList>
    </citation>
    <scope>NUCLEOTIDE SEQUENCE</scope>
    <source>
        <strain evidence="1">9284</strain>
    </source>
</reference>
<sequence length="471" mass="52498">MDDFPDELLDRICSFMRREELCTTVHISSSLRRVASHHLLFQLGIPLSDVRSGTVKLALSKSLYLILLVAHICPIRRLECFEDSELVRASEYQRLASILSATAPIPDLLIHDKLEYGEHKHRDFVVLHLLAQLPQTATDTLLIVSEYSAHVSRPRAGPPPPWAIPPAPDSFSICQFVYDLILLIPIWLHVQSLPKKYTLITPLVVRRSFAISPLRGVPDSVYSTFLASLDLPCESLKVKPETHVALAELVSFVARQENLRTLSCAPDSIRPSSLSAPSQHRTLDKIWHLGAPAYYIPHLLPLTPHVEWIYLAFPSPPTWLSRIVGSWPFDYVSYCTALNAIARLPGSHSLTLSLSFDLTATNFNPWSMGASDAPQPERQLHRVEHITIHTTPDFYVFSASSIRALAPWLARFPSLRRLSFDNGAVSAYGRHELPAAAEVIDGVCPGDECWGYRVSDSAGGRLIDISDGMVV</sequence>
<gene>
    <name evidence="1" type="ORF">FB45DRAFT_1050997</name>
</gene>
<dbReference type="Proteomes" id="UP001221142">
    <property type="component" value="Unassembled WGS sequence"/>
</dbReference>
<evidence type="ECO:0000313" key="1">
    <source>
        <dbReference type="EMBL" id="KAJ7651220.1"/>
    </source>
</evidence>
<proteinExistence type="predicted"/>
<keyword evidence="2" id="KW-1185">Reference proteome</keyword>
<comment type="caution">
    <text evidence="1">The sequence shown here is derived from an EMBL/GenBank/DDBJ whole genome shotgun (WGS) entry which is preliminary data.</text>
</comment>
<dbReference type="AlphaFoldDB" id="A0AAD7CKP9"/>
<protein>
    <recommendedName>
        <fullName evidence="3">F-box domain-containing protein</fullName>
    </recommendedName>
</protein>
<dbReference type="EMBL" id="JARKIF010000001">
    <property type="protein sequence ID" value="KAJ7651220.1"/>
    <property type="molecule type" value="Genomic_DNA"/>
</dbReference>
<name>A0AAD7CKP9_9AGAR</name>
<evidence type="ECO:0000313" key="2">
    <source>
        <dbReference type="Proteomes" id="UP001221142"/>
    </source>
</evidence>
<accession>A0AAD7CKP9</accession>